<dbReference type="OrthoDB" id="2499658at2759"/>
<accession>A0A5E4NPS0</accession>
<protein>
    <submittedName>
        <fullName evidence="2">Ribonuclease H-like domain,Integrase, catalytic core</fullName>
    </submittedName>
</protein>
<dbReference type="SUPFAM" id="SSF53098">
    <property type="entry name" value="Ribonuclease H-like"/>
    <property type="match status" value="1"/>
</dbReference>
<evidence type="ECO:0000259" key="1">
    <source>
        <dbReference type="PROSITE" id="PS50994"/>
    </source>
</evidence>
<sequence>GKKKRRDYYLIKTYDVLFVTDQKFLIYKKTNEDEDIRYVVPYEELYDRIKDFHSTPDGKYKWIMNYQDHNTKFVLLHPLESKWAIEAANRLLTIFLTFGAAKILQIDNGREFVNSIIKELKDLWPQCVIVHGRPRHPQNQGSIERSNQDIQVIKVF</sequence>
<organism evidence="2 3">
    <name type="scientific">Cinara cedri</name>
    <dbReference type="NCBI Taxonomy" id="506608"/>
    <lineage>
        <taxon>Eukaryota</taxon>
        <taxon>Metazoa</taxon>
        <taxon>Ecdysozoa</taxon>
        <taxon>Arthropoda</taxon>
        <taxon>Hexapoda</taxon>
        <taxon>Insecta</taxon>
        <taxon>Pterygota</taxon>
        <taxon>Neoptera</taxon>
        <taxon>Paraneoptera</taxon>
        <taxon>Hemiptera</taxon>
        <taxon>Sternorrhyncha</taxon>
        <taxon>Aphidomorpha</taxon>
        <taxon>Aphidoidea</taxon>
        <taxon>Aphididae</taxon>
        <taxon>Lachninae</taxon>
        <taxon>Cinara</taxon>
    </lineage>
</organism>
<name>A0A5E4NPS0_9HEMI</name>
<dbReference type="GO" id="GO:0003676">
    <property type="term" value="F:nucleic acid binding"/>
    <property type="evidence" value="ECO:0007669"/>
    <property type="project" value="InterPro"/>
</dbReference>
<keyword evidence="3" id="KW-1185">Reference proteome</keyword>
<dbReference type="Proteomes" id="UP000325440">
    <property type="component" value="Unassembled WGS sequence"/>
</dbReference>
<dbReference type="AlphaFoldDB" id="A0A5E4NPS0"/>
<proteinExistence type="predicted"/>
<evidence type="ECO:0000313" key="3">
    <source>
        <dbReference type="Proteomes" id="UP000325440"/>
    </source>
</evidence>
<feature type="non-terminal residue" evidence="2">
    <location>
        <position position="1"/>
    </location>
</feature>
<evidence type="ECO:0000313" key="2">
    <source>
        <dbReference type="EMBL" id="VVC45749.1"/>
    </source>
</evidence>
<dbReference type="GO" id="GO:0015074">
    <property type="term" value="P:DNA integration"/>
    <property type="evidence" value="ECO:0007669"/>
    <property type="project" value="InterPro"/>
</dbReference>
<gene>
    <name evidence="2" type="ORF">CINCED_3A012815</name>
</gene>
<dbReference type="InterPro" id="IPR012337">
    <property type="entry name" value="RNaseH-like_sf"/>
</dbReference>
<dbReference type="Gene3D" id="3.30.420.10">
    <property type="entry name" value="Ribonuclease H-like superfamily/Ribonuclease H"/>
    <property type="match status" value="1"/>
</dbReference>
<reference evidence="2 3" key="1">
    <citation type="submission" date="2019-08" db="EMBL/GenBank/DDBJ databases">
        <authorList>
            <person name="Alioto T."/>
            <person name="Alioto T."/>
            <person name="Gomez Garrido J."/>
        </authorList>
    </citation>
    <scope>NUCLEOTIDE SEQUENCE [LARGE SCALE GENOMIC DNA]</scope>
</reference>
<dbReference type="EMBL" id="CABPRJ010002411">
    <property type="protein sequence ID" value="VVC45749.1"/>
    <property type="molecule type" value="Genomic_DNA"/>
</dbReference>
<dbReference type="InterPro" id="IPR036397">
    <property type="entry name" value="RNaseH_sf"/>
</dbReference>
<dbReference type="PROSITE" id="PS50994">
    <property type="entry name" value="INTEGRASE"/>
    <property type="match status" value="1"/>
</dbReference>
<feature type="domain" description="Integrase catalytic" evidence="1">
    <location>
        <begin position="37"/>
        <end position="156"/>
    </location>
</feature>
<dbReference type="InterPro" id="IPR001584">
    <property type="entry name" value="Integrase_cat-core"/>
</dbReference>